<evidence type="ECO:0000313" key="1">
    <source>
        <dbReference type="EMBL" id="CBX28294.1"/>
    </source>
</evidence>
<sequence>MFVIISKQIFIIKYPVLQKALKARKVGIMFFYYKIIKTTGG</sequence>
<reference evidence="1" key="1">
    <citation type="journal article" date="2011" name="Environ. Microbiol.">
        <title>Genomic insights into the metabolic potential of the polycyclic aromatic hydrocarbon degrading sulfate-reducing Deltaproteobacterium N47.</title>
        <authorList>
            <person name="Bergmann F."/>
            <person name="Selesi D."/>
            <person name="Weinmaier T."/>
            <person name="Tischler P."/>
            <person name="Rattei T."/>
            <person name="Meckenstock R.U."/>
        </authorList>
    </citation>
    <scope>NUCLEOTIDE SEQUENCE</scope>
</reference>
<organism evidence="1">
    <name type="scientific">uncultured Desulfobacterium sp</name>
    <dbReference type="NCBI Taxonomy" id="201089"/>
    <lineage>
        <taxon>Bacteria</taxon>
        <taxon>Pseudomonadati</taxon>
        <taxon>Thermodesulfobacteriota</taxon>
        <taxon>Desulfobacteria</taxon>
        <taxon>Desulfobacterales</taxon>
        <taxon>Desulfobacteriaceae</taxon>
        <taxon>Desulfobacterium</taxon>
        <taxon>environmental samples</taxon>
    </lineage>
</organism>
<gene>
    <name evidence="1" type="ORF">N47_G36180</name>
</gene>
<dbReference type="EMBL" id="FR695868">
    <property type="protein sequence ID" value="CBX28294.1"/>
    <property type="molecule type" value="Genomic_DNA"/>
</dbReference>
<dbReference type="AlphaFoldDB" id="E1YCK0"/>
<accession>E1YCK0</accession>
<proteinExistence type="predicted"/>
<protein>
    <submittedName>
        <fullName evidence="1">Uncharacterized protein</fullName>
    </submittedName>
</protein>
<name>E1YCK0_9BACT</name>